<keyword evidence="2" id="KW-1185">Reference proteome</keyword>
<feature type="non-terminal residue" evidence="1">
    <location>
        <position position="1"/>
    </location>
</feature>
<proteinExistence type="predicted"/>
<protein>
    <submittedName>
        <fullName evidence="1">7942_t:CDS:1</fullName>
    </submittedName>
</protein>
<name>A0A9N9EB43_FUNMO</name>
<dbReference type="AlphaFoldDB" id="A0A9N9EB43"/>
<accession>A0A9N9EB43</accession>
<dbReference type="EMBL" id="CAJVPP010005611">
    <property type="protein sequence ID" value="CAG8667803.1"/>
    <property type="molecule type" value="Genomic_DNA"/>
</dbReference>
<reference evidence="1" key="1">
    <citation type="submission" date="2021-06" db="EMBL/GenBank/DDBJ databases">
        <authorList>
            <person name="Kallberg Y."/>
            <person name="Tangrot J."/>
            <person name="Rosling A."/>
        </authorList>
    </citation>
    <scope>NUCLEOTIDE SEQUENCE</scope>
    <source>
        <strain evidence="1">87-6 pot B 2015</strain>
    </source>
</reference>
<gene>
    <name evidence="1" type="ORF">FMOSSE_LOCUS12258</name>
</gene>
<dbReference type="Proteomes" id="UP000789375">
    <property type="component" value="Unassembled WGS sequence"/>
</dbReference>
<comment type="caution">
    <text evidence="1">The sequence shown here is derived from an EMBL/GenBank/DDBJ whole genome shotgun (WGS) entry which is preliminary data.</text>
</comment>
<sequence>TMKAVRRAYILVHVKEGQFVSEALKVNELLSGYKQIQLNPILQLSIRGPLKKPSV</sequence>
<evidence type="ECO:0000313" key="1">
    <source>
        <dbReference type="EMBL" id="CAG8667803.1"/>
    </source>
</evidence>
<evidence type="ECO:0000313" key="2">
    <source>
        <dbReference type="Proteomes" id="UP000789375"/>
    </source>
</evidence>
<organism evidence="1 2">
    <name type="scientific">Funneliformis mosseae</name>
    <name type="common">Endomycorrhizal fungus</name>
    <name type="synonym">Glomus mosseae</name>
    <dbReference type="NCBI Taxonomy" id="27381"/>
    <lineage>
        <taxon>Eukaryota</taxon>
        <taxon>Fungi</taxon>
        <taxon>Fungi incertae sedis</taxon>
        <taxon>Mucoromycota</taxon>
        <taxon>Glomeromycotina</taxon>
        <taxon>Glomeromycetes</taxon>
        <taxon>Glomerales</taxon>
        <taxon>Glomeraceae</taxon>
        <taxon>Funneliformis</taxon>
    </lineage>
</organism>